<dbReference type="Proteomes" id="UP000824190">
    <property type="component" value="Unassembled WGS sequence"/>
</dbReference>
<comment type="caution">
    <text evidence="3">The sequence shown here is derived from an EMBL/GenBank/DDBJ whole genome shotgun (WGS) entry which is preliminary data.</text>
</comment>
<feature type="region of interest" description="Disordered" evidence="1">
    <location>
        <begin position="100"/>
        <end position="139"/>
    </location>
</feature>
<evidence type="ECO:0000256" key="1">
    <source>
        <dbReference type="SAM" id="MobiDB-lite"/>
    </source>
</evidence>
<accession>A0A9D1UKW1</accession>
<evidence type="ECO:0000313" key="3">
    <source>
        <dbReference type="EMBL" id="HIW91482.1"/>
    </source>
</evidence>
<proteinExistence type="predicted"/>
<evidence type="ECO:0000256" key="2">
    <source>
        <dbReference type="SAM" id="SignalP"/>
    </source>
</evidence>
<keyword evidence="2" id="KW-0732">Signal</keyword>
<dbReference type="EMBL" id="DXGC01000070">
    <property type="protein sequence ID" value="HIW91482.1"/>
    <property type="molecule type" value="Genomic_DNA"/>
</dbReference>
<reference evidence="3" key="1">
    <citation type="journal article" date="2021" name="PeerJ">
        <title>Extensive microbial diversity within the chicken gut microbiome revealed by metagenomics and culture.</title>
        <authorList>
            <person name="Gilroy R."/>
            <person name="Ravi A."/>
            <person name="Getino M."/>
            <person name="Pursley I."/>
            <person name="Horton D.L."/>
            <person name="Alikhan N.F."/>
            <person name="Baker D."/>
            <person name="Gharbi K."/>
            <person name="Hall N."/>
            <person name="Watson M."/>
            <person name="Adriaenssens E.M."/>
            <person name="Foster-Nyarko E."/>
            <person name="Jarju S."/>
            <person name="Secka A."/>
            <person name="Antonio M."/>
            <person name="Oren A."/>
            <person name="Chaudhuri R.R."/>
            <person name="La Ragione R."/>
            <person name="Hildebrand F."/>
            <person name="Pallen M.J."/>
        </authorList>
    </citation>
    <scope>NUCLEOTIDE SEQUENCE</scope>
    <source>
        <strain evidence="3">CHK32-1732</strain>
    </source>
</reference>
<evidence type="ECO:0000313" key="4">
    <source>
        <dbReference type="Proteomes" id="UP000824190"/>
    </source>
</evidence>
<dbReference type="PROSITE" id="PS51257">
    <property type="entry name" value="PROKAR_LIPOPROTEIN"/>
    <property type="match status" value="1"/>
</dbReference>
<organism evidence="3 4">
    <name type="scientific">Candidatus Corynebacterium avicola</name>
    <dbReference type="NCBI Taxonomy" id="2838527"/>
    <lineage>
        <taxon>Bacteria</taxon>
        <taxon>Bacillati</taxon>
        <taxon>Actinomycetota</taxon>
        <taxon>Actinomycetes</taxon>
        <taxon>Mycobacteriales</taxon>
        <taxon>Corynebacteriaceae</taxon>
        <taxon>Corynebacterium</taxon>
    </lineage>
</organism>
<protein>
    <submittedName>
        <fullName evidence="3">Uncharacterized protein</fullName>
    </submittedName>
</protein>
<sequence length="156" mass="16323">MPLKNTLTSPVRPMLRKSAVFVAAVGLAVPVLTACGETRSDEAFCEVIEENQQPFDTAMDTLSSGDLNSGVNQFSDAFDELKGMWPELADAAPEDIQEEAETLNEALGDGASEDGGDSADGEESDSDNGNILSGISDAADTADAAVKVRDYANDVC</sequence>
<feature type="chain" id="PRO_5038491864" evidence="2">
    <location>
        <begin position="35"/>
        <end position="156"/>
    </location>
</feature>
<gene>
    <name evidence="3" type="ORF">H9870_07475</name>
</gene>
<name>A0A9D1UKW1_9CORY</name>
<feature type="compositionally biased region" description="Acidic residues" evidence="1">
    <location>
        <begin position="111"/>
        <end position="126"/>
    </location>
</feature>
<feature type="signal peptide" evidence="2">
    <location>
        <begin position="1"/>
        <end position="34"/>
    </location>
</feature>
<dbReference type="AlphaFoldDB" id="A0A9D1UKW1"/>
<reference evidence="3" key="2">
    <citation type="submission" date="2021-04" db="EMBL/GenBank/DDBJ databases">
        <authorList>
            <person name="Gilroy R."/>
        </authorList>
    </citation>
    <scope>NUCLEOTIDE SEQUENCE</scope>
    <source>
        <strain evidence="3">CHK32-1732</strain>
    </source>
</reference>